<sequence>MTPDKLKAAKFMLNGLRKTGIIRLSRSELASALYLFQKKDRNEWRPCGDFKRLNAVTVPGRCPLQRVTDVVLARKGRSLEEHLKTPKMTSPYLTMSNAISNALNQPSSK</sequence>
<dbReference type="Proteomes" id="UP000784294">
    <property type="component" value="Unassembled WGS sequence"/>
</dbReference>
<reference evidence="1" key="1">
    <citation type="submission" date="2018-11" db="EMBL/GenBank/DDBJ databases">
        <authorList>
            <consortium name="Pathogen Informatics"/>
        </authorList>
    </citation>
    <scope>NUCLEOTIDE SEQUENCE</scope>
</reference>
<dbReference type="SUPFAM" id="SSF56672">
    <property type="entry name" value="DNA/RNA polymerases"/>
    <property type="match status" value="1"/>
</dbReference>
<evidence type="ECO:0000313" key="2">
    <source>
        <dbReference type="Proteomes" id="UP000784294"/>
    </source>
</evidence>
<gene>
    <name evidence="1" type="ORF">PXEA_LOCUS2001</name>
</gene>
<dbReference type="OrthoDB" id="10066870at2759"/>
<accession>A0A3S5CHE9</accession>
<dbReference type="InterPro" id="IPR043502">
    <property type="entry name" value="DNA/RNA_pol_sf"/>
</dbReference>
<organism evidence="1 2">
    <name type="scientific">Protopolystoma xenopodis</name>
    <dbReference type="NCBI Taxonomy" id="117903"/>
    <lineage>
        <taxon>Eukaryota</taxon>
        <taxon>Metazoa</taxon>
        <taxon>Spiralia</taxon>
        <taxon>Lophotrochozoa</taxon>
        <taxon>Platyhelminthes</taxon>
        <taxon>Monogenea</taxon>
        <taxon>Polyopisthocotylea</taxon>
        <taxon>Polystomatidea</taxon>
        <taxon>Polystomatidae</taxon>
        <taxon>Protopolystoma</taxon>
    </lineage>
</organism>
<keyword evidence="2" id="KW-1185">Reference proteome</keyword>
<dbReference type="EMBL" id="CAAALY010004268">
    <property type="protein sequence ID" value="VEL08561.1"/>
    <property type="molecule type" value="Genomic_DNA"/>
</dbReference>
<dbReference type="Gene3D" id="3.10.10.10">
    <property type="entry name" value="HIV Type 1 Reverse Transcriptase, subunit A, domain 1"/>
    <property type="match status" value="1"/>
</dbReference>
<proteinExistence type="predicted"/>
<comment type="caution">
    <text evidence="1">The sequence shown here is derived from an EMBL/GenBank/DDBJ whole genome shotgun (WGS) entry which is preliminary data.</text>
</comment>
<evidence type="ECO:0000313" key="1">
    <source>
        <dbReference type="EMBL" id="VEL08561.1"/>
    </source>
</evidence>
<dbReference type="AlphaFoldDB" id="A0A3S5CHE9"/>
<name>A0A3S5CHE9_9PLAT</name>
<protein>
    <submittedName>
        <fullName evidence="1">Uncharacterized protein</fullName>
    </submittedName>
</protein>